<name>A0A4C1X0X8_EUMVA</name>
<comment type="caution">
    <text evidence="1">The sequence shown here is derived from an EMBL/GenBank/DDBJ whole genome shotgun (WGS) entry which is preliminary data.</text>
</comment>
<evidence type="ECO:0000313" key="1">
    <source>
        <dbReference type="EMBL" id="GBP56602.1"/>
    </source>
</evidence>
<accession>A0A4C1X0X8</accession>
<protein>
    <submittedName>
        <fullName evidence="1">Uncharacterized protein</fullName>
    </submittedName>
</protein>
<proteinExistence type="predicted"/>
<evidence type="ECO:0000313" key="2">
    <source>
        <dbReference type="Proteomes" id="UP000299102"/>
    </source>
</evidence>
<dbReference type="AlphaFoldDB" id="A0A4C1X0X8"/>
<reference evidence="1 2" key="1">
    <citation type="journal article" date="2019" name="Commun. Biol.">
        <title>The bagworm genome reveals a unique fibroin gene that provides high tensile strength.</title>
        <authorList>
            <person name="Kono N."/>
            <person name="Nakamura H."/>
            <person name="Ohtoshi R."/>
            <person name="Tomita M."/>
            <person name="Numata K."/>
            <person name="Arakawa K."/>
        </authorList>
    </citation>
    <scope>NUCLEOTIDE SEQUENCE [LARGE SCALE GENOMIC DNA]</scope>
</reference>
<dbReference type="Proteomes" id="UP000299102">
    <property type="component" value="Unassembled WGS sequence"/>
</dbReference>
<organism evidence="1 2">
    <name type="scientific">Eumeta variegata</name>
    <name type="common">Bagworm moth</name>
    <name type="synonym">Eumeta japonica</name>
    <dbReference type="NCBI Taxonomy" id="151549"/>
    <lineage>
        <taxon>Eukaryota</taxon>
        <taxon>Metazoa</taxon>
        <taxon>Ecdysozoa</taxon>
        <taxon>Arthropoda</taxon>
        <taxon>Hexapoda</taxon>
        <taxon>Insecta</taxon>
        <taxon>Pterygota</taxon>
        <taxon>Neoptera</taxon>
        <taxon>Endopterygota</taxon>
        <taxon>Lepidoptera</taxon>
        <taxon>Glossata</taxon>
        <taxon>Ditrysia</taxon>
        <taxon>Tineoidea</taxon>
        <taxon>Psychidae</taxon>
        <taxon>Oiketicinae</taxon>
        <taxon>Eumeta</taxon>
    </lineage>
</organism>
<sequence length="130" mass="14623">MYQTLLPTLIWRSNAIPLRSPLNGQPPFARRRIPIPIPILDGVTFQMDFITVQRRENSRSKPEVALIFAQTTDGSGFLPKNPKKHPTLLKPYYFSLSVASQVAIVEKHDKVAAPTAVKNINKKKSEDADE</sequence>
<gene>
    <name evidence="1" type="ORF">EVAR_80366_1</name>
</gene>
<keyword evidence="2" id="KW-1185">Reference proteome</keyword>
<dbReference type="EMBL" id="BGZK01000696">
    <property type="protein sequence ID" value="GBP56602.1"/>
    <property type="molecule type" value="Genomic_DNA"/>
</dbReference>